<sequence length="177" mass="20387">MGPIMLNELEKRVEALEGGVGDANDDAAVCARVGLLMKQLRELTQRGFRYNEQMSIYMEHFSGQMLCDEVQDWGSQNLETIVESCSEEIEKMVSMLQELELGYNHDFDRVLKECGGIMQSGNVTVDVSQLSELYKRCNRLAIGSIHITLRFIRQNHLTNEFCHKMERILLEKERELP</sequence>
<accession>G8JXW6</accession>
<evidence type="ECO:0000313" key="1">
    <source>
        <dbReference type="EMBL" id="AET41690.1"/>
    </source>
</evidence>
<dbReference type="InParanoid" id="G8JXW6"/>
<dbReference type="GeneID" id="11470026"/>
<proteinExistence type="predicted"/>
<dbReference type="Proteomes" id="UP000006790">
    <property type="component" value="Chromosome 8"/>
</dbReference>
<gene>
    <name evidence="1" type="ordered locus">Ecym_8421</name>
</gene>
<reference evidence="2" key="1">
    <citation type="journal article" date="2012" name="G3 (Bethesda)">
        <title>Pichia sorbitophila, an interspecies yeast hybrid reveals early steps of genome resolution following polyploidization.</title>
        <authorList>
            <person name="Leh Louis V."/>
            <person name="Despons L."/>
            <person name="Friedrich A."/>
            <person name="Martin T."/>
            <person name="Durrens P."/>
            <person name="Casaregola S."/>
            <person name="Neuveglise C."/>
            <person name="Fairhead C."/>
            <person name="Marck C."/>
            <person name="Cruz J.A."/>
            <person name="Straub M.L."/>
            <person name="Kugler V."/>
            <person name="Sacerdot C."/>
            <person name="Uzunov Z."/>
            <person name="Thierry A."/>
            <person name="Weiss S."/>
            <person name="Bleykasten C."/>
            <person name="De Montigny J."/>
            <person name="Jacques N."/>
            <person name="Jung P."/>
            <person name="Lemaire M."/>
            <person name="Mallet S."/>
            <person name="Morel G."/>
            <person name="Richard G.F."/>
            <person name="Sarkar A."/>
            <person name="Savel G."/>
            <person name="Schacherer J."/>
            <person name="Seret M.L."/>
            <person name="Talla E."/>
            <person name="Samson G."/>
            <person name="Jubin C."/>
            <person name="Poulain J."/>
            <person name="Vacherie B."/>
            <person name="Barbe V."/>
            <person name="Pelletier E."/>
            <person name="Sherman D.J."/>
            <person name="Westhof E."/>
            <person name="Weissenbach J."/>
            <person name="Baret P.V."/>
            <person name="Wincker P."/>
            <person name="Gaillardin C."/>
            <person name="Dujon B."/>
            <person name="Souciet J.L."/>
        </authorList>
    </citation>
    <scope>NUCLEOTIDE SEQUENCE [LARGE SCALE GENOMIC DNA]</scope>
    <source>
        <strain evidence="2">CBS 270.75 / DBVPG 7215 / KCTC 17166 / NRRL Y-17582</strain>
    </source>
</reference>
<evidence type="ECO:0000313" key="2">
    <source>
        <dbReference type="Proteomes" id="UP000006790"/>
    </source>
</evidence>
<dbReference type="AlphaFoldDB" id="G8JXW6"/>
<name>G8JXW6_ERECY</name>
<dbReference type="HOGENOM" id="CLU_1547181_0_0_1"/>
<dbReference type="KEGG" id="erc:Ecym_8421"/>
<dbReference type="OMA" id="VETCHEE"/>
<keyword evidence="2" id="KW-1185">Reference proteome</keyword>
<protein>
    <submittedName>
        <fullName evidence="1">Uncharacterized protein</fullName>
    </submittedName>
</protein>
<organism evidence="1 2">
    <name type="scientific">Eremothecium cymbalariae (strain CBS 270.75 / DBVPG 7215 / KCTC 17166 / NRRL Y-17582)</name>
    <name type="common">Yeast</name>
    <dbReference type="NCBI Taxonomy" id="931890"/>
    <lineage>
        <taxon>Eukaryota</taxon>
        <taxon>Fungi</taxon>
        <taxon>Dikarya</taxon>
        <taxon>Ascomycota</taxon>
        <taxon>Saccharomycotina</taxon>
        <taxon>Saccharomycetes</taxon>
        <taxon>Saccharomycetales</taxon>
        <taxon>Saccharomycetaceae</taxon>
        <taxon>Eremothecium</taxon>
    </lineage>
</organism>
<dbReference type="EMBL" id="CP002504">
    <property type="protein sequence ID" value="AET41690.1"/>
    <property type="molecule type" value="Genomic_DNA"/>
</dbReference>
<dbReference type="RefSeq" id="XP_003648507.1">
    <property type="nucleotide sequence ID" value="XM_003648459.1"/>
</dbReference>